<name>A0A1G2E0P6_9BACT</name>
<sequence>MDATLSRPDAVWVITNKEDETKFIVDQGKLFVFSAEELANKYMERIGLKGGVPSYFTWDELLDKFSHSFSHVVIDHTGQAGSFSTVPAKKD</sequence>
<reference evidence="1 2" key="1">
    <citation type="journal article" date="2016" name="Nat. Commun.">
        <title>Thousands of microbial genomes shed light on interconnected biogeochemical processes in an aquifer system.</title>
        <authorList>
            <person name="Anantharaman K."/>
            <person name="Brown C.T."/>
            <person name="Hug L.A."/>
            <person name="Sharon I."/>
            <person name="Castelle C.J."/>
            <person name="Probst A.J."/>
            <person name="Thomas B.C."/>
            <person name="Singh A."/>
            <person name="Wilkins M.J."/>
            <person name="Karaoz U."/>
            <person name="Brodie E.L."/>
            <person name="Williams K.H."/>
            <person name="Hubbard S.S."/>
            <person name="Banfield J.F."/>
        </authorList>
    </citation>
    <scope>NUCLEOTIDE SEQUENCE [LARGE SCALE GENOMIC DNA]</scope>
</reference>
<evidence type="ECO:0000313" key="2">
    <source>
        <dbReference type="Proteomes" id="UP000176755"/>
    </source>
</evidence>
<comment type="caution">
    <text evidence="1">The sequence shown here is derived from an EMBL/GenBank/DDBJ whole genome shotgun (WGS) entry which is preliminary data.</text>
</comment>
<dbReference type="Proteomes" id="UP000176755">
    <property type="component" value="Unassembled WGS sequence"/>
</dbReference>
<dbReference type="EMBL" id="MHLY01000007">
    <property type="protein sequence ID" value="OGZ18728.1"/>
    <property type="molecule type" value="Genomic_DNA"/>
</dbReference>
<proteinExistence type="predicted"/>
<gene>
    <name evidence="1" type="ORF">A2175_00365</name>
</gene>
<accession>A0A1G2E0P6</accession>
<evidence type="ECO:0000313" key="1">
    <source>
        <dbReference type="EMBL" id="OGZ18728.1"/>
    </source>
</evidence>
<organism evidence="1 2">
    <name type="scientific">Candidatus Nealsonbacteria bacterium RBG_13_42_11</name>
    <dbReference type="NCBI Taxonomy" id="1801663"/>
    <lineage>
        <taxon>Bacteria</taxon>
        <taxon>Candidatus Nealsoniibacteriota</taxon>
    </lineage>
</organism>
<dbReference type="STRING" id="1801663.A2175_00365"/>
<dbReference type="AlphaFoldDB" id="A0A1G2E0P6"/>
<protein>
    <submittedName>
        <fullName evidence="1">Uncharacterized protein</fullName>
    </submittedName>
</protein>